<dbReference type="AlphaFoldDB" id="A0A942YKW1"/>
<keyword evidence="3" id="KW-1185">Reference proteome</keyword>
<feature type="coiled-coil region" evidence="1">
    <location>
        <begin position="80"/>
        <end position="107"/>
    </location>
</feature>
<dbReference type="EMBL" id="JAGYPJ010000001">
    <property type="protein sequence ID" value="MBS4199714.1"/>
    <property type="molecule type" value="Genomic_DNA"/>
</dbReference>
<evidence type="ECO:0000313" key="2">
    <source>
        <dbReference type="EMBL" id="MBS4199714.1"/>
    </source>
</evidence>
<reference evidence="2 3" key="1">
    <citation type="submission" date="2021-05" db="EMBL/GenBank/DDBJ databases">
        <title>Novel Bacillus species.</title>
        <authorList>
            <person name="Liu G."/>
        </authorList>
    </citation>
    <scope>NUCLEOTIDE SEQUENCE [LARGE SCALE GENOMIC DNA]</scope>
    <source>
        <strain evidence="2 3">FJAT-49732</strain>
    </source>
</reference>
<protein>
    <submittedName>
        <fullName evidence="2">Uncharacterized protein</fullName>
    </submittedName>
</protein>
<proteinExistence type="predicted"/>
<evidence type="ECO:0000313" key="3">
    <source>
        <dbReference type="Proteomes" id="UP000682713"/>
    </source>
</evidence>
<name>A0A942YKW1_9BACI</name>
<comment type="caution">
    <text evidence="2">The sequence shown here is derived from an EMBL/GenBank/DDBJ whole genome shotgun (WGS) entry which is preliminary data.</text>
</comment>
<accession>A0A942YKW1</accession>
<gene>
    <name evidence="2" type="ORF">KHA93_08600</name>
</gene>
<sequence length="158" mass="18660">METFLLFILVAAISFIFKRKSGTNQQEEREHRMPPPVARPIQTYFEQEEEPVKPMQQVFPELTKARNLKEVADILITKTQPTVNDKQEELKKKLEELKVEEEKHRMRAKTIKQVDQHNKHEQVPEFQFQANDILKGIVMSEVLGPPRSLKPYEKIKRL</sequence>
<organism evidence="2 3">
    <name type="scientific">Lederbergia citrisecunda</name>
    <dbReference type="NCBI Taxonomy" id="2833583"/>
    <lineage>
        <taxon>Bacteria</taxon>
        <taxon>Bacillati</taxon>
        <taxon>Bacillota</taxon>
        <taxon>Bacilli</taxon>
        <taxon>Bacillales</taxon>
        <taxon>Bacillaceae</taxon>
        <taxon>Lederbergia</taxon>
    </lineage>
</organism>
<dbReference type="RefSeq" id="WP_213110368.1">
    <property type="nucleotide sequence ID" value="NZ_JAGYPJ010000001.1"/>
</dbReference>
<dbReference type="Proteomes" id="UP000682713">
    <property type="component" value="Unassembled WGS sequence"/>
</dbReference>
<keyword evidence="1" id="KW-0175">Coiled coil</keyword>
<evidence type="ECO:0000256" key="1">
    <source>
        <dbReference type="SAM" id="Coils"/>
    </source>
</evidence>